<dbReference type="Pfam" id="PF02826">
    <property type="entry name" value="2-Hacid_dh_C"/>
    <property type="match status" value="1"/>
</dbReference>
<dbReference type="SUPFAM" id="SSF51735">
    <property type="entry name" value="NAD(P)-binding Rossmann-fold domains"/>
    <property type="match status" value="1"/>
</dbReference>
<dbReference type="GO" id="GO:0016618">
    <property type="term" value="F:hydroxypyruvate reductase [NAD(P)H] activity"/>
    <property type="evidence" value="ECO:0007669"/>
    <property type="project" value="TreeGrafter"/>
</dbReference>
<evidence type="ECO:0000256" key="1">
    <source>
        <dbReference type="ARBA" id="ARBA00023002"/>
    </source>
</evidence>
<evidence type="ECO:0000256" key="2">
    <source>
        <dbReference type="ARBA" id="ARBA00023027"/>
    </source>
</evidence>
<proteinExistence type="predicted"/>
<dbReference type="InterPro" id="IPR029753">
    <property type="entry name" value="D-isomer_DH_CS"/>
</dbReference>
<dbReference type="RefSeq" id="WP_147826064.1">
    <property type="nucleotide sequence ID" value="NZ_BAAARG010000003.1"/>
</dbReference>
<evidence type="ECO:0000313" key="5">
    <source>
        <dbReference type="Proteomes" id="UP000321196"/>
    </source>
</evidence>
<dbReference type="PANTHER" id="PTHR10996:SF178">
    <property type="entry name" value="2-HYDROXYACID DEHYDROGENASE YGL185C-RELATED"/>
    <property type="match status" value="1"/>
</dbReference>
<evidence type="ECO:0000259" key="3">
    <source>
        <dbReference type="Pfam" id="PF02826"/>
    </source>
</evidence>
<dbReference type="PROSITE" id="PS00671">
    <property type="entry name" value="D_2_HYDROXYACID_DH_3"/>
    <property type="match status" value="1"/>
</dbReference>
<gene>
    <name evidence="4" type="ORF">FVP60_09535</name>
</gene>
<dbReference type="OrthoDB" id="4324715at2"/>
<reference evidence="4 5" key="1">
    <citation type="submission" date="2019-08" db="EMBL/GenBank/DDBJ databases">
        <authorList>
            <person name="Dong K."/>
        </authorList>
    </citation>
    <scope>NUCLEOTIDE SEQUENCE [LARGE SCALE GENOMIC DNA]</scope>
    <source>
        <strain evidence="4 5">M4-8</strain>
    </source>
</reference>
<dbReference type="Gene3D" id="3.40.50.720">
    <property type="entry name" value="NAD(P)-binding Rossmann-like Domain"/>
    <property type="match status" value="2"/>
</dbReference>
<dbReference type="GO" id="GO:0051287">
    <property type="term" value="F:NAD binding"/>
    <property type="evidence" value="ECO:0007669"/>
    <property type="project" value="InterPro"/>
</dbReference>
<keyword evidence="2" id="KW-0520">NAD</keyword>
<dbReference type="AlphaFoldDB" id="A0A5C8HNQ6"/>
<dbReference type="Proteomes" id="UP000321196">
    <property type="component" value="Unassembled WGS sequence"/>
</dbReference>
<comment type="caution">
    <text evidence="4">The sequence shown here is derived from an EMBL/GenBank/DDBJ whole genome shotgun (WGS) entry which is preliminary data.</text>
</comment>
<dbReference type="PANTHER" id="PTHR10996">
    <property type="entry name" value="2-HYDROXYACID DEHYDROGENASE-RELATED"/>
    <property type="match status" value="1"/>
</dbReference>
<organism evidence="4 5">
    <name type="scientific">Microbacterium mitrae</name>
    <dbReference type="NCBI Taxonomy" id="664640"/>
    <lineage>
        <taxon>Bacteria</taxon>
        <taxon>Bacillati</taxon>
        <taxon>Actinomycetota</taxon>
        <taxon>Actinomycetes</taxon>
        <taxon>Micrococcales</taxon>
        <taxon>Microbacteriaceae</taxon>
        <taxon>Microbacterium</taxon>
    </lineage>
</organism>
<accession>A0A5C8HNQ6</accession>
<sequence>MTSMTVSVPSARLLGDVAALLTPVEASNVELFEWTLESPSNREHIDIVVAPYMSAADRLPNLAGVATTLVQSQSIGWDDVPTSLPPGHVFANATSVHEAATAELALALTLASQRRLPLYVRQQTESKWHGRFSPSLADRRVMVLGYGGVGKAIAARLEPFEVEIVPVASSARNEDGVHVHGIDELPELLPTTEILITSLPANDATHHIIDDAVLSALPDGALVVNVGRGTLIDPVALAEHTAGGRLRAALDVTEPEPLPVDSPLWTIDNVLITPHVGGAASSMQPRIARLIVRQIRHLLAGETPENIVFTS</sequence>
<dbReference type="InterPro" id="IPR036291">
    <property type="entry name" value="NAD(P)-bd_dom_sf"/>
</dbReference>
<feature type="domain" description="D-isomer specific 2-hydroxyacid dehydrogenase NAD-binding" evidence="3">
    <location>
        <begin position="106"/>
        <end position="277"/>
    </location>
</feature>
<dbReference type="InterPro" id="IPR006140">
    <property type="entry name" value="D-isomer_DH_NAD-bd"/>
</dbReference>
<dbReference type="GO" id="GO:0005829">
    <property type="term" value="C:cytosol"/>
    <property type="evidence" value="ECO:0007669"/>
    <property type="project" value="TreeGrafter"/>
</dbReference>
<keyword evidence="1" id="KW-0560">Oxidoreductase</keyword>
<name>A0A5C8HNQ6_9MICO</name>
<dbReference type="InterPro" id="IPR050223">
    <property type="entry name" value="D-isomer_2-hydroxyacid_DH"/>
</dbReference>
<evidence type="ECO:0000313" key="4">
    <source>
        <dbReference type="EMBL" id="TXK04008.1"/>
    </source>
</evidence>
<keyword evidence="5" id="KW-1185">Reference proteome</keyword>
<dbReference type="EMBL" id="VRSW01000003">
    <property type="protein sequence ID" value="TXK04008.1"/>
    <property type="molecule type" value="Genomic_DNA"/>
</dbReference>
<dbReference type="GO" id="GO:0030267">
    <property type="term" value="F:glyoxylate reductase (NADPH) activity"/>
    <property type="evidence" value="ECO:0007669"/>
    <property type="project" value="TreeGrafter"/>
</dbReference>
<protein>
    <submittedName>
        <fullName evidence="4">Hydroxyacid dehydrogenase</fullName>
    </submittedName>
</protein>